<evidence type="ECO:0000313" key="2">
    <source>
        <dbReference type="EMBL" id="RQW90684.1"/>
    </source>
</evidence>
<keyword evidence="1" id="KW-1133">Transmembrane helix</keyword>
<evidence type="ECO:0000313" key="3">
    <source>
        <dbReference type="Proteomes" id="UP000274694"/>
    </source>
</evidence>
<evidence type="ECO:0000256" key="1">
    <source>
        <dbReference type="SAM" id="Phobius"/>
    </source>
</evidence>
<comment type="caution">
    <text evidence="2">The sequence shown here is derived from an EMBL/GenBank/DDBJ whole genome shotgun (WGS) entry which is preliminary data.</text>
</comment>
<keyword evidence="1" id="KW-0472">Membrane</keyword>
<reference evidence="2 3" key="1">
    <citation type="submission" date="2018-05" db="EMBL/GenBank/DDBJ databases">
        <title>Micromonospora from Atacama Desert.</title>
        <authorList>
            <person name="Carro L."/>
            <person name="Goodfellow M."/>
            <person name="Klenk H.-P."/>
        </authorList>
    </citation>
    <scope>NUCLEOTIDE SEQUENCE [LARGE SCALE GENOMIC DNA]</scope>
    <source>
        <strain evidence="2 3">LB41</strain>
    </source>
</reference>
<gene>
    <name evidence="2" type="ORF">DLJ60_19625</name>
</gene>
<name>A0ABX9Y0C1_MICCH</name>
<sequence length="147" mass="15910">MDESWEQLHPRQRKLIGALIILTASSAFMCCAAFYNGTTAIGLANRGLTTDATVVDVDRHGRASKVTVEFTPRSGEPLSAECTSCSPELDEGDRVRIRYNPEDLAPGVEDAENHGAQRVAVFNLVAATVLLSGAGFAGWRLHRDRPV</sequence>
<feature type="transmembrane region" description="Helical" evidence="1">
    <location>
        <begin position="15"/>
        <end position="35"/>
    </location>
</feature>
<dbReference type="EMBL" id="QGTA01000216">
    <property type="protein sequence ID" value="RQW90684.1"/>
    <property type="molecule type" value="Genomic_DNA"/>
</dbReference>
<evidence type="ECO:0008006" key="4">
    <source>
        <dbReference type="Google" id="ProtNLM"/>
    </source>
</evidence>
<proteinExistence type="predicted"/>
<protein>
    <recommendedName>
        <fullName evidence="4">DUF3592 domain-containing protein</fullName>
    </recommendedName>
</protein>
<dbReference type="RefSeq" id="WP_069087202.1">
    <property type="nucleotide sequence ID" value="NZ_JBEYHZ010000002.1"/>
</dbReference>
<feature type="transmembrane region" description="Helical" evidence="1">
    <location>
        <begin position="119"/>
        <end position="139"/>
    </location>
</feature>
<organism evidence="2 3">
    <name type="scientific">Micromonospora chalcea</name>
    <dbReference type="NCBI Taxonomy" id="1874"/>
    <lineage>
        <taxon>Bacteria</taxon>
        <taxon>Bacillati</taxon>
        <taxon>Actinomycetota</taxon>
        <taxon>Actinomycetes</taxon>
        <taxon>Micromonosporales</taxon>
        <taxon>Micromonosporaceae</taxon>
        <taxon>Micromonospora</taxon>
    </lineage>
</organism>
<accession>A0ABX9Y0C1</accession>
<dbReference type="Proteomes" id="UP000274694">
    <property type="component" value="Unassembled WGS sequence"/>
</dbReference>
<keyword evidence="1" id="KW-0812">Transmembrane</keyword>
<keyword evidence="3" id="KW-1185">Reference proteome</keyword>